<keyword evidence="3" id="KW-0808">Transferase</keyword>
<feature type="transmembrane region" description="Helical" evidence="9">
    <location>
        <begin position="288"/>
        <end position="308"/>
    </location>
</feature>
<dbReference type="GO" id="GO:0016747">
    <property type="term" value="F:acyltransferase activity, transferring groups other than amino-acyl groups"/>
    <property type="evidence" value="ECO:0007669"/>
    <property type="project" value="InterPro"/>
</dbReference>
<feature type="transmembrane region" description="Helical" evidence="9">
    <location>
        <begin position="169"/>
        <end position="190"/>
    </location>
</feature>
<keyword evidence="6 9" id="KW-0472">Membrane</keyword>
<evidence type="ECO:0000256" key="2">
    <source>
        <dbReference type="ARBA" id="ARBA00022475"/>
    </source>
</evidence>
<dbReference type="RefSeq" id="WP_013707998.1">
    <property type="nucleotide sequence ID" value="NC_015389.1"/>
</dbReference>
<evidence type="ECO:0000256" key="1">
    <source>
        <dbReference type="ARBA" id="ARBA00004651"/>
    </source>
</evidence>
<dbReference type="HOGENOM" id="CLU_005679_11_2_11"/>
<dbReference type="SUPFAM" id="SSF52266">
    <property type="entry name" value="SGNH hydrolase"/>
    <property type="match status" value="1"/>
</dbReference>
<dbReference type="OrthoDB" id="3404679at2"/>
<evidence type="ECO:0000256" key="7">
    <source>
        <dbReference type="ARBA" id="ARBA00023315"/>
    </source>
</evidence>
<feature type="transmembrane region" description="Helical" evidence="9">
    <location>
        <begin position="227"/>
        <end position="247"/>
    </location>
</feature>
<dbReference type="InterPro" id="IPR002656">
    <property type="entry name" value="Acyl_transf_3_dom"/>
</dbReference>
<evidence type="ECO:0000256" key="5">
    <source>
        <dbReference type="ARBA" id="ARBA00022989"/>
    </source>
</evidence>
<dbReference type="eggNOG" id="COG2755">
    <property type="taxonomic scope" value="Bacteria"/>
</dbReference>
<organism evidence="11 12">
    <name type="scientific">Coriobacterium glomerans (strain ATCC 49209 / DSM 20642 / JCM 10262 / PW2)</name>
    <dbReference type="NCBI Taxonomy" id="700015"/>
    <lineage>
        <taxon>Bacteria</taxon>
        <taxon>Bacillati</taxon>
        <taxon>Actinomycetota</taxon>
        <taxon>Coriobacteriia</taxon>
        <taxon>Coriobacteriales</taxon>
        <taxon>Coriobacteriaceae</taxon>
        <taxon>Coriobacterium</taxon>
    </lineage>
</organism>
<gene>
    <name evidence="11" type="ordered locus">Corgl_0128</name>
</gene>
<evidence type="ECO:0000313" key="12">
    <source>
        <dbReference type="Proteomes" id="UP000006851"/>
    </source>
</evidence>
<dbReference type="GO" id="GO:0005886">
    <property type="term" value="C:plasma membrane"/>
    <property type="evidence" value="ECO:0007669"/>
    <property type="project" value="UniProtKB-SubCell"/>
</dbReference>
<feature type="transmembrane region" description="Helical" evidence="9">
    <location>
        <begin position="37"/>
        <end position="57"/>
    </location>
</feature>
<feature type="domain" description="Acyltransferase 3" evidence="10">
    <location>
        <begin position="39"/>
        <end position="399"/>
    </location>
</feature>
<dbReference type="EMBL" id="CP002628">
    <property type="protein sequence ID" value="AEB06255.1"/>
    <property type="molecule type" value="Genomic_DNA"/>
</dbReference>
<feature type="transmembrane region" description="Helical" evidence="9">
    <location>
        <begin position="202"/>
        <end position="221"/>
    </location>
</feature>
<evidence type="ECO:0000259" key="10">
    <source>
        <dbReference type="Pfam" id="PF01757"/>
    </source>
</evidence>
<protein>
    <submittedName>
        <fullName evidence="11">Peptidoglycan-N-acetylmuramate O-acetyltransferase</fullName>
    </submittedName>
</protein>
<evidence type="ECO:0000256" key="9">
    <source>
        <dbReference type="SAM" id="Phobius"/>
    </source>
</evidence>
<dbReference type="Proteomes" id="UP000006851">
    <property type="component" value="Chromosome"/>
</dbReference>
<keyword evidence="7" id="KW-0012">Acyltransferase</keyword>
<comment type="subcellular location">
    <subcellularLocation>
        <location evidence="1">Cell membrane</location>
        <topology evidence="1">Multi-pass membrane protein</topology>
    </subcellularLocation>
</comment>
<dbReference type="PANTHER" id="PTHR23028:SF53">
    <property type="entry name" value="ACYL_TRANSF_3 DOMAIN-CONTAINING PROTEIN"/>
    <property type="match status" value="1"/>
</dbReference>
<evidence type="ECO:0000313" key="11">
    <source>
        <dbReference type="EMBL" id="AEB06255.1"/>
    </source>
</evidence>
<dbReference type="InterPro" id="IPR050879">
    <property type="entry name" value="Acyltransferase_3"/>
</dbReference>
<dbReference type="AlphaFoldDB" id="F2NA00"/>
<dbReference type="STRING" id="700015.Corgl_0128"/>
<feature type="transmembrane region" description="Helical" evidence="9">
    <location>
        <begin position="63"/>
        <end position="85"/>
    </location>
</feature>
<dbReference type="KEGG" id="cgo:Corgl_0128"/>
<feature type="region of interest" description="Disordered" evidence="8">
    <location>
        <begin position="470"/>
        <end position="490"/>
    </location>
</feature>
<name>F2NA00_CORGP</name>
<evidence type="ECO:0000256" key="8">
    <source>
        <dbReference type="SAM" id="MobiDB-lite"/>
    </source>
</evidence>
<evidence type="ECO:0000256" key="3">
    <source>
        <dbReference type="ARBA" id="ARBA00022679"/>
    </source>
</evidence>
<keyword evidence="12" id="KW-1185">Reference proteome</keyword>
<reference evidence="12" key="1">
    <citation type="journal article" date="2013" name="Stand. Genomic Sci.">
        <title>Complete genome sequence of Coriobacterium glomerans type strain (PW2(T)) from the midgut of Pyrrhocoris apterus L. (red soldier bug).</title>
        <authorList>
            <person name="Stackebrandt E."/>
            <person name="Zeytun A."/>
            <person name="Lapidus A."/>
            <person name="Nolan M."/>
            <person name="Lucas S."/>
            <person name="Hammon N."/>
            <person name="Deshpande S."/>
            <person name="Cheng J.F."/>
            <person name="Tapia R."/>
            <person name="Goodwin L.A."/>
            <person name="Pitluck S."/>
            <person name="Liolios K."/>
            <person name="Pagani I."/>
            <person name="Ivanova N."/>
            <person name="Mavromatis K."/>
            <person name="Mikhailova N."/>
            <person name="Huntemann M."/>
            <person name="Pati A."/>
            <person name="Chen A."/>
            <person name="Palaniappan K."/>
            <person name="Chang Y.J."/>
            <person name="Land M."/>
            <person name="Hauser L."/>
            <person name="Rohde M."/>
            <person name="Pukall R."/>
            <person name="Goker M."/>
            <person name="Detter J.C."/>
            <person name="Woyke T."/>
            <person name="Bristow J."/>
            <person name="Eisen J.A."/>
            <person name="Markowitz V."/>
            <person name="Hugenholtz P."/>
            <person name="Kyrpides N.C."/>
            <person name="Klenk H.P."/>
        </authorList>
    </citation>
    <scope>NUCLEOTIDE SEQUENCE</scope>
    <source>
        <strain evidence="12">ATCC 49209 / DSM 20642 / JCM 10262 / PW2</strain>
    </source>
</reference>
<keyword evidence="4 9" id="KW-0812">Transmembrane</keyword>
<dbReference type="eggNOG" id="COG1835">
    <property type="taxonomic scope" value="Bacteria"/>
</dbReference>
<dbReference type="PANTHER" id="PTHR23028">
    <property type="entry name" value="ACETYLTRANSFERASE"/>
    <property type="match status" value="1"/>
</dbReference>
<keyword evidence="2" id="KW-1003">Cell membrane</keyword>
<accession>F2NA00</accession>
<dbReference type="InterPro" id="IPR036514">
    <property type="entry name" value="SGNH_hydro_sf"/>
</dbReference>
<sequence length="686" mass="74561">MERTRGIDSRAKTVSGTRAGASVIKPDSTSAAHRSRYIPALDGIRTLAVLAVILYHLNLPWAQGGMLGVTVFFVLSGYLITRLLLSEYAGTGQIDLPRFWLRRIRRLVPAIATVIVVTIALCTAFNHVMLTKMRPDILPSLLFFNNWWQIAHNISYFNALGDPSPLTHFWSLAIEEQFYLVWPPLLLIMLRLGVSRRIIRRMVLCLSLVSAVAMIALYNPSVDPSRVYYGTDTRAFSLLLGAWLAFLPETEMRFTGLLRALHLIRKRGDGRSAHEAPRVRTQATRRDGMLDLMGLASLAGLAFMLAYTNGYTAFQYRGGTLLCSVLAVALIAACAQPKSLLGACLSLSPLVWIGKRSYGIYLWHFPLLVLMNPSSSIEAAPWWLMVAQVCVVIAAAQISYRLIETPFRIGAFGSLVRELRCGALSLPEWGHAHAPMLAAAGLTLLVAVGGVAFVPNTSALSDEGAAALDAPAEADGAPPPEAANNPSGGAAEDADGFPVGAYDVLMIGDSVSLRCVPQFQQRFPHGHIDAAKNRRFEVGTTQYESYVAQKLAGKIAVFALGTNGLVSDEQIDALMSDVGKDRVVVFVNTRSRQPWVAPTNEAISKARERYPNVRVIDWFGYSAGKGDLFDGDGTHLSEAGAKAYVDLVYDQIKGDLPAHEEDLASDPSYAAAKDALDAFGTELAEP</sequence>
<evidence type="ECO:0000256" key="6">
    <source>
        <dbReference type="ARBA" id="ARBA00023136"/>
    </source>
</evidence>
<dbReference type="Pfam" id="PF01757">
    <property type="entry name" value="Acyl_transf_3"/>
    <property type="match status" value="1"/>
</dbReference>
<feature type="transmembrane region" description="Helical" evidence="9">
    <location>
        <begin position="106"/>
        <end position="129"/>
    </location>
</feature>
<dbReference type="Gene3D" id="3.40.50.1110">
    <property type="entry name" value="SGNH hydrolase"/>
    <property type="match status" value="1"/>
</dbReference>
<keyword evidence="5 9" id="KW-1133">Transmembrane helix</keyword>
<evidence type="ECO:0000256" key="4">
    <source>
        <dbReference type="ARBA" id="ARBA00022692"/>
    </source>
</evidence>
<proteinExistence type="predicted"/>
<dbReference type="GO" id="GO:0009103">
    <property type="term" value="P:lipopolysaccharide biosynthetic process"/>
    <property type="evidence" value="ECO:0007669"/>
    <property type="project" value="TreeGrafter"/>
</dbReference>